<accession>A0ABV7F0E2</accession>
<comment type="cofactor">
    <cofactor evidence="5">
        <name>Zn(2+)</name>
        <dbReference type="ChEBI" id="CHEBI:29105"/>
    </cofactor>
    <text evidence="5">Binds 1 zinc ion per subunit.</text>
</comment>
<proteinExistence type="inferred from homology"/>
<sequence>MAALVSAQVLALAQADFSGIAARFASVGFSVRQPARGILQIGASQRAAPMQLLLSVGVHGDETGPIEMLAHLLDELAAAPQRLALDLMVVVGNLDAIAQGRRFIDADMNRMFRAERGDLATAGEATRADQIMQATEEFFAGAPAEKWHLDLHTAIRPSRYPTFAIVPDLIADAGKQALFRWMAQAGIGAIVLNPTSAGTYSSWTATRFGTVGSTVELGRIGTLGQNDMALFAAPKAALQALLYRDAASVAAAPAVSTPQVFRVAQEIIKQSDTFSMSFDRDTQNFTTLPRGAVIATDGATVYKVEHAEEAVIFPNPNVRIGQRAGLMVVRQE</sequence>
<evidence type="ECO:0000256" key="3">
    <source>
        <dbReference type="ARBA" id="ARBA00022801"/>
    </source>
</evidence>
<dbReference type="SUPFAM" id="SSF53187">
    <property type="entry name" value="Zn-dependent exopeptidases"/>
    <property type="match status" value="1"/>
</dbReference>
<comment type="function">
    <text evidence="5">Transforms N(2)-succinylglutamate into succinate and glutamate.</text>
</comment>
<comment type="catalytic activity">
    <reaction evidence="5">
        <text>N-succinyl-L-glutamate + H2O = L-glutamate + succinate</text>
        <dbReference type="Rhea" id="RHEA:15169"/>
        <dbReference type="ChEBI" id="CHEBI:15377"/>
        <dbReference type="ChEBI" id="CHEBI:29985"/>
        <dbReference type="ChEBI" id="CHEBI:30031"/>
        <dbReference type="ChEBI" id="CHEBI:58763"/>
        <dbReference type="EC" id="3.5.1.96"/>
    </reaction>
</comment>
<dbReference type="PANTHER" id="PTHR15162:SF7">
    <property type="entry name" value="SUCCINYLGLUTAMATE DESUCCINYLASE"/>
    <property type="match status" value="1"/>
</dbReference>
<dbReference type="InterPro" id="IPR016681">
    <property type="entry name" value="SuccinylGlu_desuccinylase"/>
</dbReference>
<dbReference type="GO" id="GO:0009017">
    <property type="term" value="F:succinylglutamate desuccinylase activity"/>
    <property type="evidence" value="ECO:0007669"/>
    <property type="project" value="UniProtKB-EC"/>
</dbReference>
<evidence type="ECO:0000259" key="7">
    <source>
        <dbReference type="Pfam" id="PF24827"/>
    </source>
</evidence>
<feature type="domain" description="Succinylglutamate desuccinylase/Aspartoacylase catalytic" evidence="7">
    <location>
        <begin position="51"/>
        <end position="238"/>
    </location>
</feature>
<dbReference type="PANTHER" id="PTHR15162">
    <property type="entry name" value="ASPARTOACYLASE"/>
    <property type="match status" value="1"/>
</dbReference>
<keyword evidence="3 5" id="KW-0378">Hydrolase</keyword>
<comment type="similarity">
    <text evidence="5">Belongs to the AspA/AstE family. Succinylglutamate desuccinylase subfamily.</text>
</comment>
<gene>
    <name evidence="5" type="primary">astE</name>
    <name evidence="8" type="ORF">ACFOFO_05770</name>
</gene>
<dbReference type="HAMAP" id="MF_00767">
    <property type="entry name" value="Arg_catab_AstE"/>
    <property type="match status" value="1"/>
</dbReference>
<dbReference type="Pfam" id="PF04952">
    <property type="entry name" value="AstE_AspA_hybrid"/>
    <property type="match status" value="1"/>
</dbReference>
<dbReference type="RefSeq" id="WP_390322387.1">
    <property type="nucleotide sequence ID" value="NZ_JBHRTP010000015.1"/>
</dbReference>
<feature type="domain" description="AstE/AspA barrel-sandwich hybrid" evidence="6">
    <location>
        <begin position="257"/>
        <end position="330"/>
    </location>
</feature>
<dbReference type="EC" id="3.5.1.96" evidence="5"/>
<dbReference type="InterPro" id="IPR007036">
    <property type="entry name" value="Aste_AspA_hybrid_dom"/>
</dbReference>
<reference evidence="9" key="1">
    <citation type="journal article" date="2019" name="Int. J. Syst. Evol. Microbiol.">
        <title>The Global Catalogue of Microorganisms (GCM) 10K type strain sequencing project: providing services to taxonomists for standard genome sequencing and annotation.</title>
        <authorList>
            <consortium name="The Broad Institute Genomics Platform"/>
            <consortium name="The Broad Institute Genome Sequencing Center for Infectious Disease"/>
            <person name="Wu L."/>
            <person name="Ma J."/>
        </authorList>
    </citation>
    <scope>NUCLEOTIDE SEQUENCE [LARGE SCALE GENOMIC DNA]</scope>
    <source>
        <strain evidence="9">KCTC 42986</strain>
    </source>
</reference>
<dbReference type="InterPro" id="IPR055438">
    <property type="entry name" value="AstE_AspA_cat"/>
</dbReference>
<keyword evidence="9" id="KW-1185">Reference proteome</keyword>
<evidence type="ECO:0000256" key="5">
    <source>
        <dbReference type="HAMAP-Rule" id="MF_00767"/>
    </source>
</evidence>
<evidence type="ECO:0000313" key="8">
    <source>
        <dbReference type="EMBL" id="MFC3107470.1"/>
    </source>
</evidence>
<organism evidence="8 9">
    <name type="scientific">Undibacterium arcticum</name>
    <dbReference type="NCBI Taxonomy" id="1762892"/>
    <lineage>
        <taxon>Bacteria</taxon>
        <taxon>Pseudomonadati</taxon>
        <taxon>Pseudomonadota</taxon>
        <taxon>Betaproteobacteria</taxon>
        <taxon>Burkholderiales</taxon>
        <taxon>Oxalobacteraceae</taxon>
        <taxon>Undibacterium</taxon>
    </lineage>
</organism>
<dbReference type="Gene3D" id="3.40.630.10">
    <property type="entry name" value="Zn peptidases"/>
    <property type="match status" value="1"/>
</dbReference>
<feature type="binding site" evidence="5">
    <location>
        <position position="152"/>
    </location>
    <ligand>
        <name>Zn(2+)</name>
        <dbReference type="ChEBI" id="CHEBI:29105"/>
    </ligand>
</feature>
<dbReference type="InterPro" id="IPR050178">
    <property type="entry name" value="AspA/AstE_fam"/>
</dbReference>
<dbReference type="NCBIfam" id="NF003706">
    <property type="entry name" value="PRK05324.1"/>
    <property type="match status" value="1"/>
</dbReference>
<feature type="binding site" evidence="5">
    <location>
        <position position="62"/>
    </location>
    <ligand>
        <name>Zn(2+)</name>
        <dbReference type="ChEBI" id="CHEBI:29105"/>
    </ligand>
</feature>
<evidence type="ECO:0000313" key="9">
    <source>
        <dbReference type="Proteomes" id="UP001595530"/>
    </source>
</evidence>
<feature type="active site" evidence="5">
    <location>
        <position position="216"/>
    </location>
</feature>
<evidence type="ECO:0000256" key="2">
    <source>
        <dbReference type="ARBA" id="ARBA00022723"/>
    </source>
</evidence>
<keyword evidence="4 5" id="KW-0862">Zinc</keyword>
<dbReference type="Pfam" id="PF24827">
    <property type="entry name" value="AstE_AspA_cat"/>
    <property type="match status" value="1"/>
</dbReference>
<feature type="binding site" evidence="5">
    <location>
        <position position="59"/>
    </location>
    <ligand>
        <name>Zn(2+)</name>
        <dbReference type="ChEBI" id="CHEBI:29105"/>
    </ligand>
</feature>
<keyword evidence="1 5" id="KW-0056">Arginine metabolism</keyword>
<evidence type="ECO:0000256" key="1">
    <source>
        <dbReference type="ARBA" id="ARBA00022503"/>
    </source>
</evidence>
<evidence type="ECO:0000259" key="6">
    <source>
        <dbReference type="Pfam" id="PF04952"/>
    </source>
</evidence>
<evidence type="ECO:0000256" key="4">
    <source>
        <dbReference type="ARBA" id="ARBA00022833"/>
    </source>
</evidence>
<name>A0ABV7F0E2_9BURK</name>
<keyword evidence="2 5" id="KW-0479">Metal-binding</keyword>
<dbReference type="EMBL" id="JBHRTP010000015">
    <property type="protein sequence ID" value="MFC3107470.1"/>
    <property type="molecule type" value="Genomic_DNA"/>
</dbReference>
<dbReference type="Proteomes" id="UP001595530">
    <property type="component" value="Unassembled WGS sequence"/>
</dbReference>
<comment type="pathway">
    <text evidence="5">Amino-acid degradation; L-arginine degradation via AST pathway; L-glutamate and succinate from L-arginine: step 5/5.</text>
</comment>
<protein>
    <recommendedName>
        <fullName evidence="5">Succinylglutamate desuccinylase</fullName>
        <ecNumber evidence="5">3.5.1.96</ecNumber>
    </recommendedName>
</protein>
<comment type="caution">
    <text evidence="8">The sequence shown here is derived from an EMBL/GenBank/DDBJ whole genome shotgun (WGS) entry which is preliminary data.</text>
</comment>